<proteinExistence type="predicted"/>
<keyword evidence="2" id="KW-1185">Reference proteome</keyword>
<accession>A0A4S8LWS9</accession>
<dbReference type="EMBL" id="ML179232">
    <property type="protein sequence ID" value="THU94077.1"/>
    <property type="molecule type" value="Genomic_DNA"/>
</dbReference>
<evidence type="ECO:0000313" key="2">
    <source>
        <dbReference type="Proteomes" id="UP000297245"/>
    </source>
</evidence>
<evidence type="ECO:0000313" key="1">
    <source>
        <dbReference type="EMBL" id="THU94077.1"/>
    </source>
</evidence>
<protein>
    <submittedName>
        <fullName evidence="1">Uncharacterized protein</fullName>
    </submittedName>
</protein>
<reference evidence="1 2" key="1">
    <citation type="journal article" date="2019" name="Nat. Ecol. Evol.">
        <title>Megaphylogeny resolves global patterns of mushroom evolution.</title>
        <authorList>
            <person name="Varga T."/>
            <person name="Krizsan K."/>
            <person name="Foldi C."/>
            <person name="Dima B."/>
            <person name="Sanchez-Garcia M."/>
            <person name="Sanchez-Ramirez S."/>
            <person name="Szollosi G.J."/>
            <person name="Szarkandi J.G."/>
            <person name="Papp V."/>
            <person name="Albert L."/>
            <person name="Andreopoulos W."/>
            <person name="Angelini C."/>
            <person name="Antonin V."/>
            <person name="Barry K.W."/>
            <person name="Bougher N.L."/>
            <person name="Buchanan P."/>
            <person name="Buyck B."/>
            <person name="Bense V."/>
            <person name="Catcheside P."/>
            <person name="Chovatia M."/>
            <person name="Cooper J."/>
            <person name="Damon W."/>
            <person name="Desjardin D."/>
            <person name="Finy P."/>
            <person name="Geml J."/>
            <person name="Haridas S."/>
            <person name="Hughes K."/>
            <person name="Justo A."/>
            <person name="Karasinski D."/>
            <person name="Kautmanova I."/>
            <person name="Kiss B."/>
            <person name="Kocsube S."/>
            <person name="Kotiranta H."/>
            <person name="LaButti K.M."/>
            <person name="Lechner B.E."/>
            <person name="Liimatainen K."/>
            <person name="Lipzen A."/>
            <person name="Lukacs Z."/>
            <person name="Mihaltcheva S."/>
            <person name="Morgado L.N."/>
            <person name="Niskanen T."/>
            <person name="Noordeloos M.E."/>
            <person name="Ohm R.A."/>
            <person name="Ortiz-Santana B."/>
            <person name="Ovrebo C."/>
            <person name="Racz N."/>
            <person name="Riley R."/>
            <person name="Savchenko A."/>
            <person name="Shiryaev A."/>
            <person name="Soop K."/>
            <person name="Spirin V."/>
            <person name="Szebenyi C."/>
            <person name="Tomsovsky M."/>
            <person name="Tulloss R.E."/>
            <person name="Uehling J."/>
            <person name="Grigoriev I.V."/>
            <person name="Vagvolgyi C."/>
            <person name="Papp T."/>
            <person name="Martin F.M."/>
            <person name="Miettinen O."/>
            <person name="Hibbett D.S."/>
            <person name="Nagy L.G."/>
        </authorList>
    </citation>
    <scope>NUCLEOTIDE SEQUENCE [LARGE SCALE GENOMIC DNA]</scope>
    <source>
        <strain evidence="1 2">CBS 962.96</strain>
    </source>
</reference>
<sequence length="205" mass="23264">MSIEERLLVHFVIDLKQREMLKKKSGSEQYTIPTLLLATLRSNAFTLLMSPKLTSYSSKDLSKATVEASRQIGVPEIPAVYELGKLEIIQKTLKKHFTDIRYQIKDKVWAHRVKLLVAHVLSQLSKALAQKKQPNIATLSATLIGDRSVPITVALYRRVAALRFVATSHPKEFRSEEFWAKVDEVIKAWKSAADGNAEVLLRKQR</sequence>
<dbReference type="AlphaFoldDB" id="A0A4S8LWS9"/>
<dbReference type="OrthoDB" id="2753953at2759"/>
<gene>
    <name evidence="1" type="ORF">K435DRAFT_860900</name>
</gene>
<organism evidence="1 2">
    <name type="scientific">Dendrothele bispora (strain CBS 962.96)</name>
    <dbReference type="NCBI Taxonomy" id="1314807"/>
    <lineage>
        <taxon>Eukaryota</taxon>
        <taxon>Fungi</taxon>
        <taxon>Dikarya</taxon>
        <taxon>Basidiomycota</taxon>
        <taxon>Agaricomycotina</taxon>
        <taxon>Agaricomycetes</taxon>
        <taxon>Agaricomycetidae</taxon>
        <taxon>Agaricales</taxon>
        <taxon>Agaricales incertae sedis</taxon>
        <taxon>Dendrothele</taxon>
    </lineage>
</organism>
<name>A0A4S8LWS9_DENBC</name>
<dbReference type="Proteomes" id="UP000297245">
    <property type="component" value="Unassembled WGS sequence"/>
</dbReference>